<sequence>MRFYGVNAFSTTPFGGNPATVLLMEGPADESWMRRVGTEFNQPVTAFVWPESDDDGYGLRWFSPTTELPLCGHGTLAAAHVLWENEVVPADQRITFHTKAGPLTVHQEDGQTWMRLPAVELVEATAPDGLLDALGVPDAVWFGLSEHDFVVELDSPEAVERLRPNFVRLRDFPVLRVNVTAQGGTDGADFTSRVFAPNLGINEDHVTGSTHCALGPLWTRRLGRSPLSARQASSRQGRLSVVHSDDQADHADHVLLGGQALTTYTGQLHITP</sequence>
<keyword evidence="2" id="KW-0413">Isomerase</keyword>
<name>A0A1M5J3X0_STRHI</name>
<dbReference type="RefSeq" id="WP_073487070.1">
    <property type="nucleotide sequence ID" value="NZ_FQVN01000008.1"/>
</dbReference>
<dbReference type="SUPFAM" id="SSF54506">
    <property type="entry name" value="Diaminopimelate epimerase-like"/>
    <property type="match status" value="1"/>
</dbReference>
<evidence type="ECO:0000256" key="2">
    <source>
        <dbReference type="ARBA" id="ARBA00023235"/>
    </source>
</evidence>
<evidence type="ECO:0000256" key="1">
    <source>
        <dbReference type="ARBA" id="ARBA00008270"/>
    </source>
</evidence>
<accession>A0A1M5J3X0</accession>
<dbReference type="PANTHER" id="PTHR13774:SF17">
    <property type="entry name" value="PHENAZINE BIOSYNTHESIS-LIKE DOMAIN-CONTAINING PROTEIN"/>
    <property type="match status" value="1"/>
</dbReference>
<dbReference type="PANTHER" id="PTHR13774">
    <property type="entry name" value="PHENAZINE BIOSYNTHESIS PROTEIN"/>
    <property type="match status" value="1"/>
</dbReference>
<gene>
    <name evidence="3" type="ORF">SAMN05444320_108104</name>
</gene>
<dbReference type="AlphaFoldDB" id="A0A1M5J3X0"/>
<evidence type="ECO:0000313" key="3">
    <source>
        <dbReference type="EMBL" id="SHG34693.1"/>
    </source>
</evidence>
<dbReference type="EMBL" id="FQVN01000008">
    <property type="protein sequence ID" value="SHG34693.1"/>
    <property type="molecule type" value="Genomic_DNA"/>
</dbReference>
<protein>
    <submittedName>
        <fullName evidence="3">Phenazine biosynthesis protein PhzF family</fullName>
    </submittedName>
</protein>
<dbReference type="STRING" id="2017.SAMN05444320_108104"/>
<dbReference type="GO" id="GO:0016853">
    <property type="term" value="F:isomerase activity"/>
    <property type="evidence" value="ECO:0007669"/>
    <property type="project" value="UniProtKB-KW"/>
</dbReference>
<keyword evidence="4" id="KW-1185">Reference proteome</keyword>
<dbReference type="OrthoDB" id="9788221at2"/>
<dbReference type="Gene3D" id="3.10.310.10">
    <property type="entry name" value="Diaminopimelate Epimerase, Chain A, domain 1"/>
    <property type="match status" value="2"/>
</dbReference>
<dbReference type="Pfam" id="PF02567">
    <property type="entry name" value="PhzC-PhzF"/>
    <property type="match status" value="1"/>
</dbReference>
<dbReference type="NCBIfam" id="TIGR00654">
    <property type="entry name" value="PhzF_family"/>
    <property type="match status" value="1"/>
</dbReference>
<organism evidence="3 4">
    <name type="scientific">Streptoalloteichus hindustanus</name>
    <dbReference type="NCBI Taxonomy" id="2017"/>
    <lineage>
        <taxon>Bacteria</taxon>
        <taxon>Bacillati</taxon>
        <taxon>Actinomycetota</taxon>
        <taxon>Actinomycetes</taxon>
        <taxon>Pseudonocardiales</taxon>
        <taxon>Pseudonocardiaceae</taxon>
        <taxon>Streptoalloteichus</taxon>
    </lineage>
</organism>
<dbReference type="PIRSF" id="PIRSF016184">
    <property type="entry name" value="PhzC_PhzF"/>
    <property type="match status" value="1"/>
</dbReference>
<dbReference type="GO" id="GO:0005737">
    <property type="term" value="C:cytoplasm"/>
    <property type="evidence" value="ECO:0007669"/>
    <property type="project" value="TreeGrafter"/>
</dbReference>
<reference evidence="3 4" key="1">
    <citation type="submission" date="2016-11" db="EMBL/GenBank/DDBJ databases">
        <authorList>
            <person name="Jaros S."/>
            <person name="Januszkiewicz K."/>
            <person name="Wedrychowicz H."/>
        </authorList>
    </citation>
    <scope>NUCLEOTIDE SEQUENCE [LARGE SCALE GENOMIC DNA]</scope>
    <source>
        <strain evidence="3 4">DSM 44523</strain>
    </source>
</reference>
<comment type="similarity">
    <text evidence="1">Belongs to the PhzF family.</text>
</comment>
<dbReference type="Proteomes" id="UP000184501">
    <property type="component" value="Unassembled WGS sequence"/>
</dbReference>
<proteinExistence type="inferred from homology"/>
<evidence type="ECO:0000313" key="4">
    <source>
        <dbReference type="Proteomes" id="UP000184501"/>
    </source>
</evidence>
<dbReference type="InterPro" id="IPR003719">
    <property type="entry name" value="Phenazine_PhzF-like"/>
</dbReference>